<reference evidence="1 2" key="1">
    <citation type="submission" date="2015-10" db="EMBL/GenBank/DDBJ databases">
        <title>Genome sequencing of Penicillium freii.</title>
        <authorList>
            <person name="Nguyen H.D."/>
            <person name="Visagie C.M."/>
            <person name="Seifert K.A."/>
        </authorList>
    </citation>
    <scope>NUCLEOTIDE SEQUENCE [LARGE SCALE GENOMIC DNA]</scope>
    <source>
        <strain evidence="1 2">DAOM 242723</strain>
    </source>
</reference>
<keyword evidence="2" id="KW-1185">Reference proteome</keyword>
<dbReference type="EMBL" id="LLXE01000221">
    <property type="protein sequence ID" value="KUM59498.1"/>
    <property type="molecule type" value="Genomic_DNA"/>
</dbReference>
<sequence length="83" mass="9194">MRSVVKDGVHVTLEKSPLKTLQGLHIIGASGMRVGYELCQTGICPPLGPKQERTFLLWSSGRMAVFFSNKLLCQVLKLCYLSL</sequence>
<protein>
    <submittedName>
        <fullName evidence="1">Uncharacterized protein</fullName>
    </submittedName>
</protein>
<organism evidence="1 2">
    <name type="scientific">Penicillium freii</name>
    <dbReference type="NCBI Taxonomy" id="48697"/>
    <lineage>
        <taxon>Eukaryota</taxon>
        <taxon>Fungi</taxon>
        <taxon>Dikarya</taxon>
        <taxon>Ascomycota</taxon>
        <taxon>Pezizomycotina</taxon>
        <taxon>Eurotiomycetes</taxon>
        <taxon>Eurotiomycetidae</taxon>
        <taxon>Eurotiales</taxon>
        <taxon>Aspergillaceae</taxon>
        <taxon>Penicillium</taxon>
    </lineage>
</organism>
<proteinExistence type="predicted"/>
<evidence type="ECO:0000313" key="2">
    <source>
        <dbReference type="Proteomes" id="UP000055045"/>
    </source>
</evidence>
<accession>A0A117NMN7</accession>
<evidence type="ECO:0000313" key="1">
    <source>
        <dbReference type="EMBL" id="KUM59498.1"/>
    </source>
</evidence>
<name>A0A117NMN7_PENFR</name>
<dbReference type="AlphaFoldDB" id="A0A117NMN7"/>
<gene>
    <name evidence="1" type="ORF">ACN42_g7645</name>
</gene>
<comment type="caution">
    <text evidence="1">The sequence shown here is derived from an EMBL/GenBank/DDBJ whole genome shotgun (WGS) entry which is preliminary data.</text>
</comment>
<dbReference type="Proteomes" id="UP000055045">
    <property type="component" value="Unassembled WGS sequence"/>
</dbReference>